<gene>
    <name evidence="1" type="ORF">EVAR_17096_1</name>
</gene>
<dbReference type="AlphaFoldDB" id="A0A4C1V4N5"/>
<protein>
    <submittedName>
        <fullName evidence="1">Uncharacterized protein</fullName>
    </submittedName>
</protein>
<dbReference type="EMBL" id="BGZK01000278">
    <property type="protein sequence ID" value="GBP33768.1"/>
    <property type="molecule type" value="Genomic_DNA"/>
</dbReference>
<reference evidence="1 2" key="1">
    <citation type="journal article" date="2019" name="Commun. Biol.">
        <title>The bagworm genome reveals a unique fibroin gene that provides high tensile strength.</title>
        <authorList>
            <person name="Kono N."/>
            <person name="Nakamura H."/>
            <person name="Ohtoshi R."/>
            <person name="Tomita M."/>
            <person name="Numata K."/>
            <person name="Arakawa K."/>
        </authorList>
    </citation>
    <scope>NUCLEOTIDE SEQUENCE [LARGE SCALE GENOMIC DNA]</scope>
</reference>
<organism evidence="1 2">
    <name type="scientific">Eumeta variegata</name>
    <name type="common">Bagworm moth</name>
    <name type="synonym">Eumeta japonica</name>
    <dbReference type="NCBI Taxonomy" id="151549"/>
    <lineage>
        <taxon>Eukaryota</taxon>
        <taxon>Metazoa</taxon>
        <taxon>Ecdysozoa</taxon>
        <taxon>Arthropoda</taxon>
        <taxon>Hexapoda</taxon>
        <taxon>Insecta</taxon>
        <taxon>Pterygota</taxon>
        <taxon>Neoptera</taxon>
        <taxon>Endopterygota</taxon>
        <taxon>Lepidoptera</taxon>
        <taxon>Glossata</taxon>
        <taxon>Ditrysia</taxon>
        <taxon>Tineoidea</taxon>
        <taxon>Psychidae</taxon>
        <taxon>Oiketicinae</taxon>
        <taxon>Eumeta</taxon>
    </lineage>
</organism>
<keyword evidence="2" id="KW-1185">Reference proteome</keyword>
<comment type="caution">
    <text evidence="1">The sequence shown here is derived from an EMBL/GenBank/DDBJ whole genome shotgun (WGS) entry which is preliminary data.</text>
</comment>
<sequence length="187" mass="20482">MRKDDSGVISYRCGSDALWSTCLQHENGPARLTRYHTLIEFEREVTVPAVGYRPVSESSARARLRSLSFPNGLAPADLYQTSEEAPGYFVIRLPTIFILELSLLNVDVLGREFLTNMYVLTARTNTVAATALVTAPGYPKRWSILNAWSAPAARAIALTASQHELAGRKEVPSTGELGFPKLDTAGQ</sequence>
<evidence type="ECO:0000313" key="2">
    <source>
        <dbReference type="Proteomes" id="UP000299102"/>
    </source>
</evidence>
<name>A0A4C1V4N5_EUMVA</name>
<evidence type="ECO:0000313" key="1">
    <source>
        <dbReference type="EMBL" id="GBP33768.1"/>
    </source>
</evidence>
<dbReference type="Proteomes" id="UP000299102">
    <property type="component" value="Unassembled WGS sequence"/>
</dbReference>
<accession>A0A4C1V4N5</accession>
<proteinExistence type="predicted"/>